<feature type="domain" description="DUF7730" evidence="1">
    <location>
        <begin position="44"/>
        <end position="223"/>
    </location>
</feature>
<dbReference type="EMBL" id="MU001513">
    <property type="protein sequence ID" value="KAF2438113.1"/>
    <property type="molecule type" value="Genomic_DNA"/>
</dbReference>
<evidence type="ECO:0000313" key="3">
    <source>
        <dbReference type="Proteomes" id="UP000799764"/>
    </source>
</evidence>
<keyword evidence="3" id="KW-1185">Reference proteome</keyword>
<dbReference type="PANTHER" id="PTHR38790">
    <property type="entry name" value="2EXR DOMAIN-CONTAINING PROTEIN-RELATED"/>
    <property type="match status" value="1"/>
</dbReference>
<dbReference type="Pfam" id="PF24864">
    <property type="entry name" value="DUF7730"/>
    <property type="match status" value="1"/>
</dbReference>
<sequence length="309" mass="35808">MACTMGYEIGQYMGKVAEVAAKEQPRQAANCPHRHRLPHADARPQIQSLLLKKLNLDCRLIIWRHVFHVPHTRLERWRPLGIWSLKDASRLDADCFPYRISTPGRFEQPSCSNLPPGNTLALLLCCRQLYSEGLKLLYSSTSFVFSRPLDLHCFQLVVSPEGFGHVKSLIIAHGRVDSDEPLFTEHIEYGQERFQKWEKAVHSLHEIRHLQELQVLLSHRVSGEIHPTQRPWRDGAGRTSIERRHQQLFELFETVNATDLTIMLSWNPTDVLSQRNWRFRLMLQTADEINEAGEALMGPEFLDDQDLYE</sequence>
<protein>
    <recommendedName>
        <fullName evidence="1">DUF7730 domain-containing protein</fullName>
    </recommendedName>
</protein>
<dbReference type="OrthoDB" id="4757095at2759"/>
<reference evidence="2" key="1">
    <citation type="journal article" date="2020" name="Stud. Mycol.">
        <title>101 Dothideomycetes genomes: a test case for predicting lifestyles and emergence of pathogens.</title>
        <authorList>
            <person name="Haridas S."/>
            <person name="Albert R."/>
            <person name="Binder M."/>
            <person name="Bloem J."/>
            <person name="Labutti K."/>
            <person name="Salamov A."/>
            <person name="Andreopoulos B."/>
            <person name="Baker S."/>
            <person name="Barry K."/>
            <person name="Bills G."/>
            <person name="Bluhm B."/>
            <person name="Cannon C."/>
            <person name="Castanera R."/>
            <person name="Culley D."/>
            <person name="Daum C."/>
            <person name="Ezra D."/>
            <person name="Gonzalez J."/>
            <person name="Henrissat B."/>
            <person name="Kuo A."/>
            <person name="Liang C."/>
            <person name="Lipzen A."/>
            <person name="Lutzoni F."/>
            <person name="Magnuson J."/>
            <person name="Mondo S."/>
            <person name="Nolan M."/>
            <person name="Ohm R."/>
            <person name="Pangilinan J."/>
            <person name="Park H.-J."/>
            <person name="Ramirez L."/>
            <person name="Alfaro M."/>
            <person name="Sun H."/>
            <person name="Tritt A."/>
            <person name="Yoshinaga Y."/>
            <person name="Zwiers L.-H."/>
            <person name="Turgeon B."/>
            <person name="Goodwin S."/>
            <person name="Spatafora J."/>
            <person name="Crous P."/>
            <person name="Grigoriev I."/>
        </authorList>
    </citation>
    <scope>NUCLEOTIDE SEQUENCE</scope>
    <source>
        <strain evidence="2">CBS 690.94</strain>
    </source>
</reference>
<dbReference type="Proteomes" id="UP000799764">
    <property type="component" value="Unassembled WGS sequence"/>
</dbReference>
<organism evidence="2 3">
    <name type="scientific">Karstenula rhodostoma CBS 690.94</name>
    <dbReference type="NCBI Taxonomy" id="1392251"/>
    <lineage>
        <taxon>Eukaryota</taxon>
        <taxon>Fungi</taxon>
        <taxon>Dikarya</taxon>
        <taxon>Ascomycota</taxon>
        <taxon>Pezizomycotina</taxon>
        <taxon>Dothideomycetes</taxon>
        <taxon>Pleosporomycetidae</taxon>
        <taxon>Pleosporales</taxon>
        <taxon>Massarineae</taxon>
        <taxon>Didymosphaeriaceae</taxon>
        <taxon>Karstenula</taxon>
    </lineage>
</organism>
<evidence type="ECO:0000313" key="2">
    <source>
        <dbReference type="EMBL" id="KAF2438113.1"/>
    </source>
</evidence>
<dbReference type="AlphaFoldDB" id="A0A9P4U6G7"/>
<dbReference type="InterPro" id="IPR056632">
    <property type="entry name" value="DUF7730"/>
</dbReference>
<gene>
    <name evidence="2" type="ORF">P171DRAFT_437195</name>
</gene>
<comment type="caution">
    <text evidence="2">The sequence shown here is derived from an EMBL/GenBank/DDBJ whole genome shotgun (WGS) entry which is preliminary data.</text>
</comment>
<accession>A0A9P4U6G7</accession>
<name>A0A9P4U6G7_9PLEO</name>
<proteinExistence type="predicted"/>
<evidence type="ECO:0000259" key="1">
    <source>
        <dbReference type="Pfam" id="PF24864"/>
    </source>
</evidence>